<feature type="region of interest" description="Disordered" evidence="2">
    <location>
        <begin position="481"/>
        <end position="540"/>
    </location>
</feature>
<organism evidence="4 5">
    <name type="scientific">Pyricularia grisea</name>
    <name type="common">Crabgrass-specific blast fungus</name>
    <name type="synonym">Magnaporthe grisea</name>
    <dbReference type="NCBI Taxonomy" id="148305"/>
    <lineage>
        <taxon>Eukaryota</taxon>
        <taxon>Fungi</taxon>
        <taxon>Dikarya</taxon>
        <taxon>Ascomycota</taxon>
        <taxon>Pezizomycotina</taxon>
        <taxon>Sordariomycetes</taxon>
        <taxon>Sordariomycetidae</taxon>
        <taxon>Magnaporthales</taxon>
        <taxon>Pyriculariaceae</taxon>
        <taxon>Pyricularia</taxon>
    </lineage>
</organism>
<dbReference type="GeneID" id="41965889"/>
<dbReference type="OrthoDB" id="654211at2759"/>
<evidence type="ECO:0000256" key="2">
    <source>
        <dbReference type="SAM" id="MobiDB-lite"/>
    </source>
</evidence>
<dbReference type="Gene3D" id="3.30.160.60">
    <property type="entry name" value="Classic Zinc Finger"/>
    <property type="match status" value="1"/>
</dbReference>
<dbReference type="InterPro" id="IPR013087">
    <property type="entry name" value="Znf_C2H2_type"/>
</dbReference>
<evidence type="ECO:0000313" key="5">
    <source>
        <dbReference type="RefSeq" id="XP_030979727.1"/>
    </source>
</evidence>
<feature type="compositionally biased region" description="Pro residues" evidence="2">
    <location>
        <begin position="506"/>
        <end position="518"/>
    </location>
</feature>
<feature type="compositionally biased region" description="Polar residues" evidence="2">
    <location>
        <begin position="170"/>
        <end position="181"/>
    </location>
</feature>
<dbReference type="RefSeq" id="XP_030979727.1">
    <property type="nucleotide sequence ID" value="XM_031130984.1"/>
</dbReference>
<dbReference type="PROSITE" id="PS00028">
    <property type="entry name" value="ZINC_FINGER_C2H2_1"/>
    <property type="match status" value="2"/>
</dbReference>
<reference evidence="5" key="3">
    <citation type="submission" date="2025-08" db="UniProtKB">
        <authorList>
            <consortium name="RefSeq"/>
        </authorList>
    </citation>
    <scope>IDENTIFICATION</scope>
    <source>
        <strain evidence="5">NI907</strain>
    </source>
</reference>
<feature type="domain" description="C2H2-type" evidence="3">
    <location>
        <begin position="214"/>
        <end position="237"/>
    </location>
</feature>
<accession>A0A6P8AXY3</accession>
<feature type="region of interest" description="Disordered" evidence="2">
    <location>
        <begin position="59"/>
        <end position="92"/>
    </location>
</feature>
<sequence length="647" mass="71807">MDARHGLPTAGGPDADEGALAAARLQIQRLTDNGLSPETLLRALLEKCPTQVQTSGMWHQQQQHPESCFTPSPSSPSPCASPTSTIHSSNSVSVPTTFDQTIAAAFENKTAANGVDERQSIGTKQHAPRLSVSSTRTGSTARSRASVMSSATSISSTSSQGSGMSRYSQLPGTQSFNSRPSTRAYWCTSCPQKLQRKFDWKRHEDEFHERYKKYPCPDCNRVFWGANTFNQHHKSRHNCKTCPHADKVVRYSKRKRAWGCGFCAAFLPSLERYFDHVAVHYESGKTKAHWDHALVIYGLLHQPVIHDTWKALESAKYGGLPREQRPKISWDPKNTGRSHGYLENEEPGQLQDLLEFFDPAKDNAQQIVELAWETAIQLVVSMEPQQGSGVGRRPSQYIGHAPVVRPEGVKQEDVQQQQQMQQTPEISLPHTQRPLPRQPSIQMLPQEQQQQQQMLEVKQEWPSSTETLAPKQDWPLASDASSIHSIQSIPSPLPPGMQQQQHTTAGPPPSHPPPPPPSHRIDTQASLPSDPMSIDPRPIPTDQMVLDQRGPVGFEQNFYQPVQMNGFSNPPAHPMDYTSFNGTVDFGSGLMYTGATDWNSIVAAVTAGDTGMGNTGSEGQQQPQQQQQQQQIQQQGYWPNGLYPVQS</sequence>
<evidence type="ECO:0000259" key="3">
    <source>
        <dbReference type="PROSITE" id="PS50157"/>
    </source>
</evidence>
<dbReference type="GO" id="GO:0008270">
    <property type="term" value="F:zinc ion binding"/>
    <property type="evidence" value="ECO:0007669"/>
    <property type="project" value="UniProtKB-KW"/>
</dbReference>
<dbReference type="GO" id="GO:0010468">
    <property type="term" value="P:regulation of gene expression"/>
    <property type="evidence" value="ECO:0007669"/>
    <property type="project" value="TreeGrafter"/>
</dbReference>
<feature type="region of interest" description="Disordered" evidence="2">
    <location>
        <begin position="609"/>
        <end position="647"/>
    </location>
</feature>
<feature type="compositionally biased region" description="Low complexity" evidence="2">
    <location>
        <begin position="131"/>
        <end position="168"/>
    </location>
</feature>
<keyword evidence="1" id="KW-0479">Metal-binding</keyword>
<dbReference type="AlphaFoldDB" id="A0A6P8AXY3"/>
<proteinExistence type="predicted"/>
<dbReference type="GO" id="GO:0043565">
    <property type="term" value="F:sequence-specific DNA binding"/>
    <property type="evidence" value="ECO:0007669"/>
    <property type="project" value="TreeGrafter"/>
</dbReference>
<evidence type="ECO:0000256" key="1">
    <source>
        <dbReference type="PROSITE-ProRule" id="PRU00042"/>
    </source>
</evidence>
<reference evidence="5" key="2">
    <citation type="submission" date="2019-10" db="EMBL/GenBank/DDBJ databases">
        <authorList>
            <consortium name="NCBI Genome Project"/>
        </authorList>
    </citation>
    <scope>NUCLEOTIDE SEQUENCE</scope>
    <source>
        <strain evidence="5">NI907</strain>
    </source>
</reference>
<protein>
    <recommendedName>
        <fullName evidence="3">C2H2-type domain-containing protein</fullName>
    </recommendedName>
</protein>
<dbReference type="PANTHER" id="PTHR14312">
    <property type="entry name" value="CREB/ATF BZIP TRANSCRIPTION FACTOR"/>
    <property type="match status" value="1"/>
</dbReference>
<name>A0A6P8AXY3_PYRGI</name>
<feature type="region of interest" description="Disordered" evidence="2">
    <location>
        <begin position="407"/>
        <end position="466"/>
    </location>
</feature>
<dbReference type="GO" id="GO:0005634">
    <property type="term" value="C:nucleus"/>
    <property type="evidence" value="ECO:0007669"/>
    <property type="project" value="TreeGrafter"/>
</dbReference>
<gene>
    <name evidence="5" type="ORF">PgNI_11010</name>
</gene>
<dbReference type="Proteomes" id="UP000515153">
    <property type="component" value="Chromosome VII"/>
</dbReference>
<feature type="region of interest" description="Disordered" evidence="2">
    <location>
        <begin position="323"/>
        <end position="343"/>
    </location>
</feature>
<keyword evidence="1" id="KW-0862">Zinc</keyword>
<dbReference type="SMART" id="SM00355">
    <property type="entry name" value="ZnF_C2H2"/>
    <property type="match status" value="3"/>
</dbReference>
<feature type="compositionally biased region" description="Low complexity" evidence="2">
    <location>
        <begin position="65"/>
        <end position="85"/>
    </location>
</feature>
<keyword evidence="4" id="KW-1185">Reference proteome</keyword>
<feature type="compositionally biased region" description="Low complexity" evidence="2">
    <location>
        <begin position="620"/>
        <end position="635"/>
    </location>
</feature>
<dbReference type="PROSITE" id="PS50157">
    <property type="entry name" value="ZINC_FINGER_C2H2_2"/>
    <property type="match status" value="1"/>
</dbReference>
<evidence type="ECO:0000313" key="4">
    <source>
        <dbReference type="Proteomes" id="UP000515153"/>
    </source>
</evidence>
<reference evidence="4 5" key="1">
    <citation type="journal article" date="2019" name="Mol. Biol. Evol.">
        <title>Blast fungal genomes show frequent chromosomal changes, gene gains and losses, and effector gene turnover.</title>
        <authorList>
            <person name="Gomez Luciano L.B."/>
            <person name="Jason Tsai I."/>
            <person name="Chuma I."/>
            <person name="Tosa Y."/>
            <person name="Chen Y.H."/>
            <person name="Li J.Y."/>
            <person name="Li M.Y."/>
            <person name="Jade Lu M.Y."/>
            <person name="Nakayashiki H."/>
            <person name="Li W.H."/>
        </authorList>
    </citation>
    <scope>NUCLEOTIDE SEQUENCE [LARGE SCALE GENOMIC DNA]</scope>
    <source>
        <strain evidence="4 5">NI907</strain>
    </source>
</reference>
<dbReference type="KEGG" id="pgri:PgNI_11010"/>
<feature type="region of interest" description="Disordered" evidence="2">
    <location>
        <begin position="111"/>
        <end position="182"/>
    </location>
</feature>
<keyword evidence="1" id="KW-0863">Zinc-finger</keyword>
<dbReference type="PANTHER" id="PTHR14312:SF1">
    <property type="entry name" value="BASIC-LEUCINE ZIPPER TRANSCRIPTION FACTOR A"/>
    <property type="match status" value="1"/>
</dbReference>
<feature type="compositionally biased region" description="Low complexity" evidence="2">
    <location>
        <begin position="438"/>
        <end position="456"/>
    </location>
</feature>
<feature type="compositionally biased region" description="Low complexity" evidence="2">
    <location>
        <begin position="481"/>
        <end position="490"/>
    </location>
</feature>